<feature type="repeat" description="TPR" evidence="3">
    <location>
        <begin position="399"/>
        <end position="432"/>
    </location>
</feature>
<dbReference type="Proteomes" id="UP001205357">
    <property type="component" value="Unassembled WGS sequence"/>
</dbReference>
<dbReference type="InterPro" id="IPR002035">
    <property type="entry name" value="VWF_A"/>
</dbReference>
<comment type="caution">
    <text evidence="7">The sequence shown here is derived from an EMBL/GenBank/DDBJ whole genome shotgun (WGS) entry which is preliminary data.</text>
</comment>
<keyword evidence="5" id="KW-0812">Transmembrane</keyword>
<dbReference type="Gene3D" id="3.40.50.410">
    <property type="entry name" value="von Willebrand factor, type A domain"/>
    <property type="match status" value="1"/>
</dbReference>
<dbReference type="PROSITE" id="PS50005">
    <property type="entry name" value="TPR"/>
    <property type="match status" value="1"/>
</dbReference>
<dbReference type="InterPro" id="IPR013105">
    <property type="entry name" value="TPR_2"/>
</dbReference>
<dbReference type="InterPro" id="IPR036465">
    <property type="entry name" value="vWFA_dom_sf"/>
</dbReference>
<dbReference type="InterPro" id="IPR011990">
    <property type="entry name" value="TPR-like_helical_dom_sf"/>
</dbReference>
<dbReference type="InterPro" id="IPR050768">
    <property type="entry name" value="UPF0353/GerABKA_families"/>
</dbReference>
<keyword evidence="5" id="KW-1133">Transmembrane helix</keyword>
<feature type="transmembrane region" description="Helical" evidence="5">
    <location>
        <begin position="60"/>
        <end position="79"/>
    </location>
</feature>
<proteinExistence type="predicted"/>
<evidence type="ECO:0000256" key="1">
    <source>
        <dbReference type="ARBA" id="ARBA00022737"/>
    </source>
</evidence>
<evidence type="ECO:0000256" key="3">
    <source>
        <dbReference type="PROSITE-ProRule" id="PRU00339"/>
    </source>
</evidence>
<dbReference type="SUPFAM" id="SSF53300">
    <property type="entry name" value="vWA-like"/>
    <property type="match status" value="1"/>
</dbReference>
<feature type="compositionally biased region" description="Polar residues" evidence="4">
    <location>
        <begin position="484"/>
        <end position="493"/>
    </location>
</feature>
<evidence type="ECO:0000259" key="6">
    <source>
        <dbReference type="Pfam" id="PF13519"/>
    </source>
</evidence>
<dbReference type="EMBL" id="JALIGE010000067">
    <property type="protein sequence ID" value="MCS2160045.1"/>
    <property type="molecule type" value="Genomic_DNA"/>
</dbReference>
<feature type="region of interest" description="Disordered" evidence="4">
    <location>
        <begin position="472"/>
        <end position="493"/>
    </location>
</feature>
<dbReference type="PANTHER" id="PTHR22550">
    <property type="entry name" value="SPORE GERMINATION PROTEIN"/>
    <property type="match status" value="1"/>
</dbReference>
<dbReference type="RefSeq" id="WP_258986570.1">
    <property type="nucleotide sequence ID" value="NZ_JALIGE010000067.1"/>
</dbReference>
<dbReference type="Pfam" id="PF07719">
    <property type="entry name" value="TPR_2"/>
    <property type="match status" value="1"/>
</dbReference>
<dbReference type="PANTHER" id="PTHR22550:SF14">
    <property type="entry name" value="VWFA DOMAIN-CONTAINING PROTEIN"/>
    <property type="match status" value="1"/>
</dbReference>
<dbReference type="Pfam" id="PF13519">
    <property type="entry name" value="VWA_2"/>
    <property type="match status" value="1"/>
</dbReference>
<gene>
    <name evidence="7" type="ORF">MUU47_02670</name>
</gene>
<feature type="compositionally biased region" description="Basic and acidic residues" evidence="4">
    <location>
        <begin position="472"/>
        <end position="483"/>
    </location>
</feature>
<reference evidence="7 8" key="1">
    <citation type="submission" date="2022-04" db="EMBL/GenBank/DDBJ databases">
        <title>Proposal of a three novel species of Scandinavium, Scandinavium hiltneri, Scandinavium manionii, Scandinavium tedordense.</title>
        <authorList>
            <person name="Maddock D.W."/>
            <person name="Brady C.L."/>
            <person name="Denman S."/>
            <person name="Arnold D."/>
        </authorList>
    </citation>
    <scope>NUCLEOTIDE SEQUENCE [LARGE SCALE GENOMIC DNA]</scope>
    <source>
        <strain evidence="7 8">H11S7</strain>
    </source>
</reference>
<evidence type="ECO:0000313" key="7">
    <source>
        <dbReference type="EMBL" id="MCS2160045.1"/>
    </source>
</evidence>
<dbReference type="Gene3D" id="1.25.40.10">
    <property type="entry name" value="Tetratricopeptide repeat domain"/>
    <property type="match status" value="1"/>
</dbReference>
<dbReference type="InterPro" id="IPR019734">
    <property type="entry name" value="TPR_rpt"/>
</dbReference>
<sequence>MSDLHFLRPWWLAGIVVLVIAALIAHRRQSRDSEWFSVIDPKLAGALVHQHRGQRLLNRLNILWLLLTVGLIAMAGPSWHKQIPEGLREKAAVMVVFANGTSMYAGDVVPNRNRAAKAKIDALRQRLPQSSFGVIAWANTAHLVIPLTQNNEFFNLFMPPLEPDLMPVTPRPESALRAALALADESSKNNGQPVNIVVVTDTLSSLDDAALRAFYTHFPALEVLVVGTKAGGALRFAPYNTFSPGTTQVPIAAFDALKQAGIPVLSMTTDDQDLNWLTDHIRNSVRQSQNESNRWRWQDSGYWLVLLMLPLAVMLFRRLSVAAVLFPLLLSTTFWAPQAKADWNHLWWTPDQLGQKAMNNKDYPAAATLYTDSYRKGRAYYLAKEYQNAAAAFHNVDSAEGNFYLANSLAQLQQYQAALHYYAQALQCDPTLLAAKTNAATVKAILEETQKKQGKRQRADNHTDFSFLKIEQQHAKTKNESPRSAKNMNDSELNNWMSNVDTSPKEMLKSLFILQSQGE</sequence>
<evidence type="ECO:0000256" key="4">
    <source>
        <dbReference type="SAM" id="MobiDB-lite"/>
    </source>
</evidence>
<dbReference type="SMART" id="SM00028">
    <property type="entry name" value="TPR"/>
    <property type="match status" value="1"/>
</dbReference>
<keyword evidence="8" id="KW-1185">Reference proteome</keyword>
<keyword evidence="5" id="KW-0472">Membrane</keyword>
<evidence type="ECO:0000256" key="2">
    <source>
        <dbReference type="ARBA" id="ARBA00022803"/>
    </source>
</evidence>
<evidence type="ECO:0000313" key="8">
    <source>
        <dbReference type="Proteomes" id="UP001205357"/>
    </source>
</evidence>
<feature type="domain" description="VWFA" evidence="6">
    <location>
        <begin position="93"/>
        <end position="201"/>
    </location>
</feature>
<keyword evidence="2 3" id="KW-0802">TPR repeat</keyword>
<name>A0ABT2DWP3_9ENTR</name>
<dbReference type="SUPFAM" id="SSF48452">
    <property type="entry name" value="TPR-like"/>
    <property type="match status" value="1"/>
</dbReference>
<keyword evidence="1" id="KW-0677">Repeat</keyword>
<protein>
    <submittedName>
        <fullName evidence="7">VWA domain-containing protein</fullName>
    </submittedName>
</protein>
<evidence type="ECO:0000256" key="5">
    <source>
        <dbReference type="SAM" id="Phobius"/>
    </source>
</evidence>
<accession>A0ABT2DWP3</accession>
<organism evidence="7 8">
    <name type="scientific">Scandinavium hiltneri</name>
    <dbReference type="NCBI Taxonomy" id="2926519"/>
    <lineage>
        <taxon>Bacteria</taxon>
        <taxon>Pseudomonadati</taxon>
        <taxon>Pseudomonadota</taxon>
        <taxon>Gammaproteobacteria</taxon>
        <taxon>Enterobacterales</taxon>
        <taxon>Enterobacteriaceae</taxon>
        <taxon>Scandinavium</taxon>
    </lineage>
</organism>
<feature type="transmembrane region" description="Helical" evidence="5">
    <location>
        <begin position="6"/>
        <end position="25"/>
    </location>
</feature>